<keyword evidence="2" id="KW-1185">Reference proteome</keyword>
<reference evidence="1" key="1">
    <citation type="submission" date="2021-01" db="EMBL/GenBank/DDBJ databases">
        <authorList>
            <person name="Li R."/>
            <person name="Bekaert M."/>
        </authorList>
    </citation>
    <scope>NUCLEOTIDE SEQUENCE</scope>
    <source>
        <strain evidence="1">Farmed</strain>
    </source>
</reference>
<dbReference type="AlphaFoldDB" id="A0A812ESL5"/>
<evidence type="ECO:0000313" key="2">
    <source>
        <dbReference type="Proteomes" id="UP000597762"/>
    </source>
</evidence>
<dbReference type="SUPFAM" id="SSF50978">
    <property type="entry name" value="WD40 repeat-like"/>
    <property type="match status" value="1"/>
</dbReference>
<gene>
    <name evidence="1" type="ORF">SPHA_78526</name>
</gene>
<dbReference type="Proteomes" id="UP000597762">
    <property type="component" value="Unassembled WGS sequence"/>
</dbReference>
<dbReference type="EMBL" id="CAHIKZ030005543">
    <property type="protein sequence ID" value="CAE1328927.1"/>
    <property type="molecule type" value="Genomic_DNA"/>
</dbReference>
<organism evidence="1 2">
    <name type="scientific">Acanthosepion pharaonis</name>
    <name type="common">Pharaoh cuttlefish</name>
    <name type="synonym">Sepia pharaonis</name>
    <dbReference type="NCBI Taxonomy" id="158019"/>
    <lineage>
        <taxon>Eukaryota</taxon>
        <taxon>Metazoa</taxon>
        <taxon>Spiralia</taxon>
        <taxon>Lophotrochozoa</taxon>
        <taxon>Mollusca</taxon>
        <taxon>Cephalopoda</taxon>
        <taxon>Coleoidea</taxon>
        <taxon>Decapodiformes</taxon>
        <taxon>Sepiida</taxon>
        <taxon>Sepiina</taxon>
        <taxon>Sepiidae</taxon>
        <taxon>Acanthosepion</taxon>
    </lineage>
</organism>
<comment type="caution">
    <text evidence="1">The sequence shown here is derived from an EMBL/GenBank/DDBJ whole genome shotgun (WGS) entry which is preliminary data.</text>
</comment>
<evidence type="ECO:0000313" key="1">
    <source>
        <dbReference type="EMBL" id="CAE1328927.1"/>
    </source>
</evidence>
<sequence>MNSLSENHFSFFLSFLQFVKHLTVSALCSSDQYVWGLGNNQVAYIFSPETLLCIQQILLAPGAVTSPLNIHYLNRTKQILATFTDGTVIVCQSEQSVPDVTGTEKDQYKVFTLPVPMNNTFCSIVVETRNSCQLWRGYNDSEIGICDITSVLHGLKLIERKEIEENLLDCTNNYSRAGCYLLTSWSSVLANTHYVFSYVYPGTTIMRWNVFTQLEESSLDCHAAIDALSPSKESSCQVTTMNVINSHLYIGTTLGVVIIAEALTMVPLAMLNCHKSSEFYIKSILPLQCEAWPTDVCTPASTAGVPRSAQSSRDQRGIVTIGRGYVDPFRDLVERLKRSYIPHSGTPVKVPLNLDSPSKPEDLYKRHAFLLTWIAEDWLNY</sequence>
<name>A0A812ESL5_ACAPH</name>
<accession>A0A812ESL5</accession>
<dbReference type="OrthoDB" id="10252328at2759"/>
<proteinExistence type="predicted"/>
<dbReference type="InterPro" id="IPR036322">
    <property type="entry name" value="WD40_repeat_dom_sf"/>
</dbReference>
<protein>
    <submittedName>
        <fullName evidence="1">Uncharacterized protein</fullName>
    </submittedName>
</protein>